<dbReference type="EMBL" id="CATKSE010000001">
    <property type="protein sequence ID" value="CAI9086825.1"/>
    <property type="molecule type" value="Genomic_DNA"/>
</dbReference>
<keyword evidence="2" id="KW-1185">Reference proteome</keyword>
<dbReference type="InterPro" id="IPR010471">
    <property type="entry name" value="DUF1068"/>
</dbReference>
<dbReference type="AlphaFoldDB" id="A0AAV1BUG2"/>
<dbReference type="Proteomes" id="UP001161247">
    <property type="component" value="Unassembled WGS sequence"/>
</dbReference>
<dbReference type="PANTHER" id="PTHR32254">
    <property type="entry name" value="EXPRESSED PROTEIN"/>
    <property type="match status" value="1"/>
</dbReference>
<dbReference type="Pfam" id="PF06364">
    <property type="entry name" value="DUF1068"/>
    <property type="match status" value="1"/>
</dbReference>
<comment type="caution">
    <text evidence="1">The sequence shown here is derived from an EMBL/GenBank/DDBJ whole genome shotgun (WGS) entry which is preliminary data.</text>
</comment>
<evidence type="ECO:0000313" key="1">
    <source>
        <dbReference type="EMBL" id="CAI9086825.1"/>
    </source>
</evidence>
<dbReference type="PANTHER" id="PTHR32254:SF14">
    <property type="entry name" value="EXPRESSED PROTEIN"/>
    <property type="match status" value="1"/>
</dbReference>
<evidence type="ECO:0000313" key="2">
    <source>
        <dbReference type="Proteomes" id="UP001161247"/>
    </source>
</evidence>
<protein>
    <submittedName>
        <fullName evidence="1">OLC1v1020742C1</fullName>
    </submittedName>
</protein>
<name>A0AAV1BUG2_OLDCO</name>
<accession>A0AAV1BUG2</accession>
<gene>
    <name evidence="1" type="ORF">OLC1_LOCUS24816</name>
</gene>
<proteinExistence type="predicted"/>
<organism evidence="1 2">
    <name type="scientific">Oldenlandia corymbosa var. corymbosa</name>
    <dbReference type="NCBI Taxonomy" id="529605"/>
    <lineage>
        <taxon>Eukaryota</taxon>
        <taxon>Viridiplantae</taxon>
        <taxon>Streptophyta</taxon>
        <taxon>Embryophyta</taxon>
        <taxon>Tracheophyta</taxon>
        <taxon>Spermatophyta</taxon>
        <taxon>Magnoliopsida</taxon>
        <taxon>eudicotyledons</taxon>
        <taxon>Gunneridae</taxon>
        <taxon>Pentapetalae</taxon>
        <taxon>asterids</taxon>
        <taxon>lamiids</taxon>
        <taxon>Gentianales</taxon>
        <taxon>Rubiaceae</taxon>
        <taxon>Rubioideae</taxon>
        <taxon>Spermacoceae</taxon>
        <taxon>Hedyotis-Oldenlandia complex</taxon>
        <taxon>Oldenlandia</taxon>
    </lineage>
</organism>
<sequence>MKHDPDVSEELEKSFSAILSEELRQREAEALETQQHAEVALLEAKKMANQYQKHAEKCNSGMDYCEEDREKVEDALEAQRELTEMWEKRARQKGWKEVTI</sequence>
<reference evidence="1" key="1">
    <citation type="submission" date="2023-03" db="EMBL/GenBank/DDBJ databases">
        <authorList>
            <person name="Julca I."/>
        </authorList>
    </citation>
    <scope>NUCLEOTIDE SEQUENCE</scope>
</reference>